<dbReference type="RefSeq" id="WP_332900614.1">
    <property type="nucleotide sequence ID" value="NZ_JBAGLP010000099.1"/>
</dbReference>
<sequence length="72" mass="7971">MAWFYATLLLLGVALLTTVAVRVLVGGVARARSHRPPDRAAHGSARRILDERYAAGELDTAEYEHRRRALEG</sequence>
<accession>A0ABU7Z2S1</accession>
<comment type="caution">
    <text evidence="2">The sequence shown here is derived from an EMBL/GenBank/DDBJ whole genome shotgun (WGS) entry which is preliminary data.</text>
</comment>
<reference evidence="2" key="1">
    <citation type="journal article" date="2024" name="Antonie Van Leeuwenhoek">
        <title>Isoptericola haloaureus sp. nov., a dimorphic actinobacterium isolated from mangrove sediments of southeast India, implicating biosaline agricultural significance through nitrogen fixation and salt tolerance genes.</title>
        <authorList>
            <person name="Prathaban M."/>
            <person name="Prathiviraj R."/>
            <person name="Ravichandran M."/>
            <person name="Natarajan S.D."/>
            <person name="Sobanaa M."/>
            <person name="Hari Krishna Kumar S."/>
            <person name="Chandrasekar V."/>
            <person name="Selvin J."/>
        </authorList>
    </citation>
    <scope>NUCLEOTIDE SEQUENCE</scope>
    <source>
        <strain evidence="2">MP1014</strain>
    </source>
</reference>
<dbReference type="Pfam" id="PF09851">
    <property type="entry name" value="SHOCT"/>
    <property type="match status" value="1"/>
</dbReference>
<feature type="domain" description="SHOCT" evidence="1">
    <location>
        <begin position="45"/>
        <end position="70"/>
    </location>
</feature>
<evidence type="ECO:0000259" key="1">
    <source>
        <dbReference type="Pfam" id="PF09851"/>
    </source>
</evidence>
<gene>
    <name evidence="2" type="ORF">V5O49_01115</name>
</gene>
<reference evidence="2" key="2">
    <citation type="submission" date="2024-02" db="EMBL/GenBank/DDBJ databases">
        <authorList>
            <person name="Prathaban M."/>
            <person name="Mythili R."/>
            <person name="Sharmila Devi N."/>
            <person name="Sobanaa M."/>
            <person name="Prathiviraj R."/>
            <person name="Selvin J."/>
        </authorList>
    </citation>
    <scope>NUCLEOTIDE SEQUENCE</scope>
    <source>
        <strain evidence="2">MP1014</strain>
    </source>
</reference>
<dbReference type="EMBL" id="JBAGLP010000099">
    <property type="protein sequence ID" value="MEG3613717.1"/>
    <property type="molecule type" value="Genomic_DNA"/>
</dbReference>
<organism evidence="2 3">
    <name type="scientific">Isoptericola haloaureus</name>
    <dbReference type="NCBI Taxonomy" id="1542902"/>
    <lineage>
        <taxon>Bacteria</taxon>
        <taxon>Bacillati</taxon>
        <taxon>Actinomycetota</taxon>
        <taxon>Actinomycetes</taxon>
        <taxon>Micrococcales</taxon>
        <taxon>Promicromonosporaceae</taxon>
        <taxon>Isoptericola</taxon>
    </lineage>
</organism>
<name>A0ABU7Z2S1_9MICO</name>
<dbReference type="InterPro" id="IPR018649">
    <property type="entry name" value="SHOCT"/>
</dbReference>
<dbReference type="Proteomes" id="UP001310387">
    <property type="component" value="Unassembled WGS sequence"/>
</dbReference>
<keyword evidence="3" id="KW-1185">Reference proteome</keyword>
<evidence type="ECO:0000313" key="3">
    <source>
        <dbReference type="Proteomes" id="UP001310387"/>
    </source>
</evidence>
<proteinExistence type="predicted"/>
<evidence type="ECO:0000313" key="2">
    <source>
        <dbReference type="EMBL" id="MEG3613717.1"/>
    </source>
</evidence>
<protein>
    <submittedName>
        <fullName evidence="2">SHOCT domain-containing protein</fullName>
    </submittedName>
</protein>